<dbReference type="PANTHER" id="PTHR33452">
    <property type="entry name" value="OXIDOREDUCTASE CATD-RELATED"/>
    <property type="match status" value="1"/>
</dbReference>
<evidence type="ECO:0000256" key="5">
    <source>
        <dbReference type="ARBA" id="ARBA00022989"/>
    </source>
</evidence>
<comment type="caution">
    <text evidence="8">The sequence shown here is derived from an EMBL/GenBank/DDBJ whole genome shotgun (WGS) entry which is preliminary data.</text>
</comment>
<comment type="similarity">
    <text evidence="2">Belongs to the DoxX family.</text>
</comment>
<evidence type="ECO:0000313" key="8">
    <source>
        <dbReference type="EMBL" id="HIU39513.1"/>
    </source>
</evidence>
<dbReference type="InterPro" id="IPR032808">
    <property type="entry name" value="DoxX"/>
</dbReference>
<feature type="transmembrane region" description="Helical" evidence="7">
    <location>
        <begin position="21"/>
        <end position="42"/>
    </location>
</feature>
<evidence type="ECO:0000256" key="1">
    <source>
        <dbReference type="ARBA" id="ARBA00004651"/>
    </source>
</evidence>
<dbReference type="Proteomes" id="UP000824076">
    <property type="component" value="Unassembled WGS sequence"/>
</dbReference>
<name>A0A9D1ILW8_9BACT</name>
<dbReference type="PANTHER" id="PTHR33452:SF1">
    <property type="entry name" value="INNER MEMBRANE PROTEIN YPHA-RELATED"/>
    <property type="match status" value="1"/>
</dbReference>
<proteinExistence type="inferred from homology"/>
<organism evidence="8 9">
    <name type="scientific">Candidatus Limisoma intestinavium</name>
    <dbReference type="NCBI Taxonomy" id="2840856"/>
    <lineage>
        <taxon>Bacteria</taxon>
        <taxon>Pseudomonadati</taxon>
        <taxon>Bacteroidota</taxon>
        <taxon>Bacteroidia</taxon>
        <taxon>Bacteroidales</taxon>
        <taxon>Candidatus Limisoma</taxon>
    </lineage>
</organism>
<dbReference type="Pfam" id="PF07681">
    <property type="entry name" value="DoxX"/>
    <property type="match status" value="1"/>
</dbReference>
<keyword evidence="5 7" id="KW-1133">Transmembrane helix</keyword>
<dbReference type="AlphaFoldDB" id="A0A9D1ILW8"/>
<evidence type="ECO:0000256" key="7">
    <source>
        <dbReference type="SAM" id="Phobius"/>
    </source>
</evidence>
<reference evidence="8" key="1">
    <citation type="submission" date="2020-10" db="EMBL/GenBank/DDBJ databases">
        <authorList>
            <person name="Gilroy R."/>
        </authorList>
    </citation>
    <scope>NUCLEOTIDE SEQUENCE</scope>
    <source>
        <strain evidence="8">17073</strain>
    </source>
</reference>
<evidence type="ECO:0000256" key="6">
    <source>
        <dbReference type="ARBA" id="ARBA00023136"/>
    </source>
</evidence>
<reference evidence="8" key="2">
    <citation type="journal article" date="2021" name="PeerJ">
        <title>Extensive microbial diversity within the chicken gut microbiome revealed by metagenomics and culture.</title>
        <authorList>
            <person name="Gilroy R."/>
            <person name="Ravi A."/>
            <person name="Getino M."/>
            <person name="Pursley I."/>
            <person name="Horton D.L."/>
            <person name="Alikhan N.F."/>
            <person name="Baker D."/>
            <person name="Gharbi K."/>
            <person name="Hall N."/>
            <person name="Watson M."/>
            <person name="Adriaenssens E.M."/>
            <person name="Foster-Nyarko E."/>
            <person name="Jarju S."/>
            <person name="Secka A."/>
            <person name="Antonio M."/>
            <person name="Oren A."/>
            <person name="Chaudhuri R.R."/>
            <person name="La Ragione R."/>
            <person name="Hildebrand F."/>
            <person name="Pallen M.J."/>
        </authorList>
    </citation>
    <scope>NUCLEOTIDE SEQUENCE</scope>
    <source>
        <strain evidence="8">17073</strain>
    </source>
</reference>
<keyword evidence="4 7" id="KW-0812">Transmembrane</keyword>
<feature type="transmembrane region" description="Helical" evidence="7">
    <location>
        <begin position="125"/>
        <end position="144"/>
    </location>
</feature>
<evidence type="ECO:0000256" key="2">
    <source>
        <dbReference type="ARBA" id="ARBA00006679"/>
    </source>
</evidence>
<feature type="transmembrane region" description="Helical" evidence="7">
    <location>
        <begin position="62"/>
        <end position="83"/>
    </location>
</feature>
<evidence type="ECO:0000313" key="9">
    <source>
        <dbReference type="Proteomes" id="UP000824076"/>
    </source>
</evidence>
<keyword evidence="6 7" id="KW-0472">Membrane</keyword>
<keyword evidence="3" id="KW-1003">Cell membrane</keyword>
<comment type="subcellular location">
    <subcellularLocation>
        <location evidence="1">Cell membrane</location>
        <topology evidence="1">Multi-pass membrane protein</topology>
    </subcellularLocation>
</comment>
<dbReference type="EMBL" id="DVMS01000211">
    <property type="protein sequence ID" value="HIU39513.1"/>
    <property type="molecule type" value="Genomic_DNA"/>
</dbReference>
<dbReference type="GO" id="GO:0005886">
    <property type="term" value="C:plasma membrane"/>
    <property type="evidence" value="ECO:0007669"/>
    <property type="project" value="UniProtKB-SubCell"/>
</dbReference>
<accession>A0A9D1ILW8</accession>
<gene>
    <name evidence="8" type="ORF">IAD18_07605</name>
</gene>
<dbReference type="InterPro" id="IPR051907">
    <property type="entry name" value="DoxX-like_oxidoreductase"/>
</dbReference>
<sequence>MKKRRLRKIFIAEAYRTYGNLSRFFIRVFAGIMFLQFGIRQVANYDFFAQYFPSMFGMSSETTLLCMITIELVFSIFLIFGFLTRLSTIPPMISMIVAEYYIVAKDLMTVSAMPTNEVSLMFSLQLGYVPMLFVGMFVFILLAGPGKVSVDYLLSLYFTNKSNLDELKGV</sequence>
<evidence type="ECO:0000256" key="4">
    <source>
        <dbReference type="ARBA" id="ARBA00022692"/>
    </source>
</evidence>
<evidence type="ECO:0000256" key="3">
    <source>
        <dbReference type="ARBA" id="ARBA00022475"/>
    </source>
</evidence>
<protein>
    <submittedName>
        <fullName evidence="8">DoxX family protein</fullName>
    </submittedName>
</protein>